<feature type="binding site" evidence="7">
    <location>
        <position position="53"/>
    </location>
    <ligand>
        <name>S-adenosyl-L-methionine</name>
        <dbReference type="ChEBI" id="CHEBI:59789"/>
    </ligand>
</feature>
<organism evidence="8 9">
    <name type="scientific">Lentilactobacillus kosonis</name>
    <dbReference type="NCBI Taxonomy" id="2810561"/>
    <lineage>
        <taxon>Bacteria</taxon>
        <taxon>Bacillati</taxon>
        <taxon>Bacillota</taxon>
        <taxon>Bacilli</taxon>
        <taxon>Lactobacillales</taxon>
        <taxon>Lactobacillaceae</taxon>
        <taxon>Lentilactobacillus</taxon>
    </lineage>
</organism>
<dbReference type="AlphaFoldDB" id="A0A401FNV0"/>
<dbReference type="OrthoDB" id="9806637at2"/>
<comment type="function">
    <text evidence="7">Specifically methylates the N4 position of cytidine in position 1402 (C1402) of 16S rRNA.</text>
</comment>
<dbReference type="InterPro" id="IPR002903">
    <property type="entry name" value="RsmH"/>
</dbReference>
<evidence type="ECO:0000256" key="3">
    <source>
        <dbReference type="ARBA" id="ARBA00022552"/>
    </source>
</evidence>
<feature type="binding site" evidence="7">
    <location>
        <position position="82"/>
    </location>
    <ligand>
        <name>S-adenosyl-L-methionine</name>
        <dbReference type="ChEBI" id="CHEBI:59789"/>
    </ligand>
</feature>
<evidence type="ECO:0000256" key="1">
    <source>
        <dbReference type="ARBA" id="ARBA00010396"/>
    </source>
</evidence>
<evidence type="ECO:0000256" key="5">
    <source>
        <dbReference type="ARBA" id="ARBA00022679"/>
    </source>
</evidence>
<dbReference type="Proteomes" id="UP000286974">
    <property type="component" value="Unassembled WGS sequence"/>
</dbReference>
<gene>
    <name evidence="7" type="primary">rsmH</name>
    <name evidence="8" type="ORF">NBRC111893_2206</name>
</gene>
<keyword evidence="4 7" id="KW-0489">Methyltransferase</keyword>
<dbReference type="Gene3D" id="1.10.150.170">
    <property type="entry name" value="Putative methyltransferase TM0872, insert domain"/>
    <property type="match status" value="1"/>
</dbReference>
<dbReference type="SUPFAM" id="SSF81799">
    <property type="entry name" value="Putative methyltransferase TM0872, insert domain"/>
    <property type="match status" value="1"/>
</dbReference>
<reference evidence="8 9" key="1">
    <citation type="submission" date="2017-11" db="EMBL/GenBank/DDBJ databases">
        <title>Draft Genome Sequence of Lactobacillus curieae NBRC 111893 isolated from Koso, a Japanese sugar-Vegetable Fermented Beverage.</title>
        <authorList>
            <person name="Chiou T.Y."/>
            <person name="Oshima K."/>
            <person name="Suda W."/>
            <person name="Hattori M."/>
            <person name="Takahashi T."/>
        </authorList>
    </citation>
    <scope>NUCLEOTIDE SEQUENCE [LARGE SCALE GENOMIC DNA]</scope>
    <source>
        <strain evidence="8 9">NBRC111893</strain>
    </source>
</reference>
<evidence type="ECO:0000256" key="6">
    <source>
        <dbReference type="ARBA" id="ARBA00022691"/>
    </source>
</evidence>
<dbReference type="PIRSF" id="PIRSF004486">
    <property type="entry name" value="MraW"/>
    <property type="match status" value="1"/>
</dbReference>
<dbReference type="Pfam" id="PF01795">
    <property type="entry name" value="Methyltransf_5"/>
    <property type="match status" value="1"/>
</dbReference>
<feature type="binding site" evidence="7">
    <location>
        <begin position="34"/>
        <end position="36"/>
    </location>
    <ligand>
        <name>S-adenosyl-L-methionine</name>
        <dbReference type="ChEBI" id="CHEBI:59789"/>
    </ligand>
</feature>
<protein>
    <recommendedName>
        <fullName evidence="7">Ribosomal RNA small subunit methyltransferase H</fullName>
        <ecNumber evidence="7">2.1.1.199</ecNumber>
    </recommendedName>
    <alternativeName>
        <fullName evidence="7">16S rRNA m(4)C1402 methyltransferase</fullName>
    </alternativeName>
    <alternativeName>
        <fullName evidence="7">rRNA (cytosine-N(4)-)-methyltransferase RsmH</fullName>
    </alternativeName>
</protein>
<dbReference type="NCBIfam" id="TIGR00006">
    <property type="entry name" value="16S rRNA (cytosine(1402)-N(4))-methyltransferase RsmH"/>
    <property type="match status" value="1"/>
</dbReference>
<dbReference type="InterPro" id="IPR023397">
    <property type="entry name" value="SAM-dep_MeTrfase_MraW_recog"/>
</dbReference>
<evidence type="ECO:0000256" key="7">
    <source>
        <dbReference type="HAMAP-Rule" id="MF_01007"/>
    </source>
</evidence>
<dbReference type="GO" id="GO:0071424">
    <property type="term" value="F:rRNA (cytosine-N4-)-methyltransferase activity"/>
    <property type="evidence" value="ECO:0007669"/>
    <property type="project" value="UniProtKB-UniRule"/>
</dbReference>
<dbReference type="SUPFAM" id="SSF53335">
    <property type="entry name" value="S-adenosyl-L-methionine-dependent methyltransferases"/>
    <property type="match status" value="1"/>
</dbReference>
<comment type="caution">
    <text evidence="8">The sequence shown here is derived from an EMBL/GenBank/DDBJ whole genome shotgun (WGS) entry which is preliminary data.</text>
</comment>
<keyword evidence="6 7" id="KW-0949">S-adenosyl-L-methionine</keyword>
<feature type="binding site" evidence="7">
    <location>
        <position position="103"/>
    </location>
    <ligand>
        <name>S-adenosyl-L-methionine</name>
        <dbReference type="ChEBI" id="CHEBI:59789"/>
    </ligand>
</feature>
<dbReference type="EMBL" id="BEXA01000006">
    <property type="protein sequence ID" value="GAY74060.1"/>
    <property type="molecule type" value="Genomic_DNA"/>
</dbReference>
<keyword evidence="3 7" id="KW-0698">rRNA processing</keyword>
<dbReference type="HAMAP" id="MF_01007">
    <property type="entry name" value="16SrRNA_methyltr_H"/>
    <property type="match status" value="1"/>
</dbReference>
<proteinExistence type="inferred from homology"/>
<dbReference type="RefSeq" id="WP_125008788.1">
    <property type="nucleotide sequence ID" value="NZ_BEXA01000006.1"/>
</dbReference>
<evidence type="ECO:0000313" key="8">
    <source>
        <dbReference type="EMBL" id="GAY74060.1"/>
    </source>
</evidence>
<dbReference type="STRING" id="1138822.PL11_000835"/>
<dbReference type="EC" id="2.1.1.199" evidence="7"/>
<comment type="catalytic activity">
    <reaction evidence="7">
        <text>cytidine(1402) in 16S rRNA + S-adenosyl-L-methionine = N(4)-methylcytidine(1402) in 16S rRNA + S-adenosyl-L-homocysteine + H(+)</text>
        <dbReference type="Rhea" id="RHEA:42928"/>
        <dbReference type="Rhea" id="RHEA-COMP:10286"/>
        <dbReference type="Rhea" id="RHEA-COMP:10287"/>
        <dbReference type="ChEBI" id="CHEBI:15378"/>
        <dbReference type="ChEBI" id="CHEBI:57856"/>
        <dbReference type="ChEBI" id="CHEBI:59789"/>
        <dbReference type="ChEBI" id="CHEBI:74506"/>
        <dbReference type="ChEBI" id="CHEBI:82748"/>
        <dbReference type="EC" id="2.1.1.199"/>
    </reaction>
</comment>
<accession>A0A401FNV0</accession>
<keyword evidence="2 7" id="KW-0963">Cytoplasm</keyword>
<evidence type="ECO:0000256" key="4">
    <source>
        <dbReference type="ARBA" id="ARBA00022603"/>
    </source>
</evidence>
<dbReference type="PANTHER" id="PTHR11265">
    <property type="entry name" value="S-ADENOSYL-METHYLTRANSFERASE MRAW"/>
    <property type="match status" value="1"/>
</dbReference>
<keyword evidence="9" id="KW-1185">Reference proteome</keyword>
<comment type="subcellular location">
    <subcellularLocation>
        <location evidence="7">Cytoplasm</location>
    </subcellularLocation>
</comment>
<evidence type="ECO:0000313" key="9">
    <source>
        <dbReference type="Proteomes" id="UP000286974"/>
    </source>
</evidence>
<keyword evidence="5 7" id="KW-0808">Transferase</keyword>
<dbReference type="PANTHER" id="PTHR11265:SF0">
    <property type="entry name" value="12S RRNA N4-METHYLCYTIDINE METHYLTRANSFERASE"/>
    <property type="match status" value="1"/>
</dbReference>
<sequence>MAEFSHVTVLLNEAVNELNVSEDGNYIDATLGGGGHTSNILKHLNNGHLYSFDQDETAIKYNSENLGDYIKSNQLTLIHSNFRNLALEMNQRGISKVDGILYDLGVSSPQFDDADRGFSYRYDARLDMRMDQEQALDAWKVVNEWPYEQLVRIFFRYGEEKFSKQIARKIEEQREQQPIDTTGQLVDIIKEAIPAAARRHGGHPAKKVFQAIRVAVNDELSALEDSLEAAFELLDVGGRICVITFQSLEDKLVKTMFKEKSSLPDDLPSNLPIIPEGIKPKFKLITRKPILPSDEEQEANHRSHSAKLRVIEKIKD</sequence>
<dbReference type="GO" id="GO:0070475">
    <property type="term" value="P:rRNA base methylation"/>
    <property type="evidence" value="ECO:0007669"/>
    <property type="project" value="UniProtKB-UniRule"/>
</dbReference>
<dbReference type="Gene3D" id="3.40.50.150">
    <property type="entry name" value="Vaccinia Virus protein VP39"/>
    <property type="match status" value="1"/>
</dbReference>
<feature type="binding site" evidence="7">
    <location>
        <position position="110"/>
    </location>
    <ligand>
        <name>S-adenosyl-L-methionine</name>
        <dbReference type="ChEBI" id="CHEBI:59789"/>
    </ligand>
</feature>
<name>A0A401FNV0_9LACO</name>
<dbReference type="FunFam" id="1.10.150.170:FF:000001">
    <property type="entry name" value="Ribosomal RNA small subunit methyltransferase H"/>
    <property type="match status" value="1"/>
</dbReference>
<comment type="similarity">
    <text evidence="1 7">Belongs to the methyltransferase superfamily. RsmH family.</text>
</comment>
<dbReference type="GO" id="GO:0005737">
    <property type="term" value="C:cytoplasm"/>
    <property type="evidence" value="ECO:0007669"/>
    <property type="project" value="UniProtKB-SubCell"/>
</dbReference>
<evidence type="ECO:0000256" key="2">
    <source>
        <dbReference type="ARBA" id="ARBA00022490"/>
    </source>
</evidence>
<dbReference type="InterPro" id="IPR029063">
    <property type="entry name" value="SAM-dependent_MTases_sf"/>
</dbReference>